<gene>
    <name evidence="7" type="ORF">FE782_13155</name>
</gene>
<dbReference type="Proteomes" id="UP000309676">
    <property type="component" value="Unassembled WGS sequence"/>
</dbReference>
<dbReference type="EMBL" id="VCIW01000007">
    <property type="protein sequence ID" value="TLS51851.1"/>
    <property type="molecule type" value="Genomic_DNA"/>
</dbReference>
<dbReference type="OrthoDB" id="342399at2"/>
<feature type="domain" description="HTH araC/xylS-type" evidence="5">
    <location>
        <begin position="436"/>
        <end position="534"/>
    </location>
</feature>
<dbReference type="AlphaFoldDB" id="A0A5R9G804"/>
<protein>
    <submittedName>
        <fullName evidence="7">Response regulator</fullName>
    </submittedName>
</protein>
<dbReference type="GO" id="GO:0003700">
    <property type="term" value="F:DNA-binding transcription factor activity"/>
    <property type="evidence" value="ECO:0007669"/>
    <property type="project" value="InterPro"/>
</dbReference>
<dbReference type="InterPro" id="IPR001789">
    <property type="entry name" value="Sig_transdc_resp-reg_receiver"/>
</dbReference>
<evidence type="ECO:0000259" key="6">
    <source>
        <dbReference type="PROSITE" id="PS50110"/>
    </source>
</evidence>
<dbReference type="Pfam" id="PF00072">
    <property type="entry name" value="Response_reg"/>
    <property type="match status" value="1"/>
</dbReference>
<dbReference type="SUPFAM" id="SSF52172">
    <property type="entry name" value="CheY-like"/>
    <property type="match status" value="1"/>
</dbReference>
<evidence type="ECO:0000256" key="1">
    <source>
        <dbReference type="ARBA" id="ARBA00023015"/>
    </source>
</evidence>
<evidence type="ECO:0000313" key="8">
    <source>
        <dbReference type="Proteomes" id="UP000309676"/>
    </source>
</evidence>
<keyword evidence="2" id="KW-0238">DNA-binding</keyword>
<dbReference type="Gene3D" id="3.40.50.2300">
    <property type="match status" value="1"/>
</dbReference>
<dbReference type="SUPFAM" id="SSF46689">
    <property type="entry name" value="Homeodomain-like"/>
    <property type="match status" value="2"/>
</dbReference>
<dbReference type="CDD" id="cd17536">
    <property type="entry name" value="REC_YesN-like"/>
    <property type="match status" value="1"/>
</dbReference>
<feature type="domain" description="Response regulatory" evidence="6">
    <location>
        <begin position="3"/>
        <end position="120"/>
    </location>
</feature>
<dbReference type="SMART" id="SM00448">
    <property type="entry name" value="REC"/>
    <property type="match status" value="1"/>
</dbReference>
<sequence>MYKVMLVDDDYPVLELLSEAIDWERLGLTLEGAYENGLEALEAADPDMPDILITDIGMPKMDGLELIQRLKERKPGLRVAILSCHSEFHYAQRAMKLQVQDYLVKDTLDPADLEQVLVRFSASLDEERKLDLERHKLRHLVDRSREAMKEKWIRNAIQQPLLQAKVWNEELASFGLPVEGRTVLPAIGTIDDYLQAQQRFMSDDILRFAVTNVIEEIIAESETEAVLFPYSEREWMIVHSFRPTLTVNGFDEARKLTERIRSSLGRSLKLSMSFVIGDMCRTPEQTKIGLTALLTETGQRFYMERGEIASFARFEPTEGDLFAYYDEASERFRESIAKRDPAEVKAKVGEWIEFLKKAKYAPEIVKDWMLKLLLDIRLKHQSLHSFRSSKSAESLHKDIAEIGSLRELGNWLTEHLLAAIAAAEDSRVRTQRKEVLDAYQYVSLHLDQRIGLDDIAEHLHLNPSYFSRLFKKETGETFIEYVIRTKMERAKQLLDQTAQPVAKICEMLGYDNQSYFIKLFKGYTGVTPIDYRNRGA</sequence>
<reference evidence="7 8" key="1">
    <citation type="submission" date="2019-05" db="EMBL/GenBank/DDBJ databases">
        <authorList>
            <person name="Narsing Rao M.P."/>
            <person name="Li W.J."/>
        </authorList>
    </citation>
    <scope>NUCLEOTIDE SEQUENCE [LARGE SCALE GENOMIC DNA]</scope>
    <source>
        <strain evidence="7 8">SYSU_K30003</strain>
    </source>
</reference>
<feature type="modified residue" description="4-aspartylphosphate" evidence="4">
    <location>
        <position position="55"/>
    </location>
</feature>
<name>A0A5R9G804_9BACL</name>
<dbReference type="RefSeq" id="WP_138194558.1">
    <property type="nucleotide sequence ID" value="NZ_VCIW01000007.1"/>
</dbReference>
<dbReference type="InterPro" id="IPR018060">
    <property type="entry name" value="HTH_AraC"/>
</dbReference>
<dbReference type="GO" id="GO:0043565">
    <property type="term" value="F:sequence-specific DNA binding"/>
    <property type="evidence" value="ECO:0007669"/>
    <property type="project" value="InterPro"/>
</dbReference>
<accession>A0A5R9G804</accession>
<dbReference type="PRINTS" id="PR00032">
    <property type="entry name" value="HTHARAC"/>
</dbReference>
<evidence type="ECO:0000313" key="7">
    <source>
        <dbReference type="EMBL" id="TLS51851.1"/>
    </source>
</evidence>
<dbReference type="PANTHER" id="PTHR43280:SF28">
    <property type="entry name" value="HTH-TYPE TRANSCRIPTIONAL ACTIVATOR RHAS"/>
    <property type="match status" value="1"/>
</dbReference>
<keyword evidence="4" id="KW-0597">Phosphoprotein</keyword>
<evidence type="ECO:0000256" key="4">
    <source>
        <dbReference type="PROSITE-ProRule" id="PRU00169"/>
    </source>
</evidence>
<dbReference type="Gene3D" id="1.10.10.60">
    <property type="entry name" value="Homeodomain-like"/>
    <property type="match status" value="2"/>
</dbReference>
<keyword evidence="1" id="KW-0805">Transcription regulation</keyword>
<proteinExistence type="predicted"/>
<dbReference type="PANTHER" id="PTHR43280">
    <property type="entry name" value="ARAC-FAMILY TRANSCRIPTIONAL REGULATOR"/>
    <property type="match status" value="1"/>
</dbReference>
<dbReference type="PROSITE" id="PS01124">
    <property type="entry name" value="HTH_ARAC_FAMILY_2"/>
    <property type="match status" value="1"/>
</dbReference>
<organism evidence="7 8">
    <name type="scientific">Paenibacillus antri</name>
    <dbReference type="NCBI Taxonomy" id="2582848"/>
    <lineage>
        <taxon>Bacteria</taxon>
        <taxon>Bacillati</taxon>
        <taxon>Bacillota</taxon>
        <taxon>Bacilli</taxon>
        <taxon>Bacillales</taxon>
        <taxon>Paenibacillaceae</taxon>
        <taxon>Paenibacillus</taxon>
    </lineage>
</organism>
<dbReference type="GO" id="GO:0000160">
    <property type="term" value="P:phosphorelay signal transduction system"/>
    <property type="evidence" value="ECO:0007669"/>
    <property type="project" value="InterPro"/>
</dbReference>
<evidence type="ECO:0000256" key="3">
    <source>
        <dbReference type="ARBA" id="ARBA00023163"/>
    </source>
</evidence>
<dbReference type="PROSITE" id="PS50110">
    <property type="entry name" value="RESPONSE_REGULATORY"/>
    <property type="match status" value="1"/>
</dbReference>
<dbReference type="SMART" id="SM00342">
    <property type="entry name" value="HTH_ARAC"/>
    <property type="match status" value="1"/>
</dbReference>
<dbReference type="InterPro" id="IPR011006">
    <property type="entry name" value="CheY-like_superfamily"/>
</dbReference>
<comment type="caution">
    <text evidence="7">The sequence shown here is derived from an EMBL/GenBank/DDBJ whole genome shotgun (WGS) entry which is preliminary data.</text>
</comment>
<keyword evidence="8" id="KW-1185">Reference proteome</keyword>
<evidence type="ECO:0000259" key="5">
    <source>
        <dbReference type="PROSITE" id="PS01124"/>
    </source>
</evidence>
<dbReference type="InterPro" id="IPR009057">
    <property type="entry name" value="Homeodomain-like_sf"/>
</dbReference>
<keyword evidence="3" id="KW-0804">Transcription</keyword>
<evidence type="ECO:0000256" key="2">
    <source>
        <dbReference type="ARBA" id="ARBA00023125"/>
    </source>
</evidence>
<dbReference type="InterPro" id="IPR020449">
    <property type="entry name" value="Tscrpt_reg_AraC-type_HTH"/>
</dbReference>
<dbReference type="Pfam" id="PF12833">
    <property type="entry name" value="HTH_18"/>
    <property type="match status" value="1"/>
</dbReference>